<evidence type="ECO:0000313" key="4">
    <source>
        <dbReference type="Proteomes" id="UP000585638"/>
    </source>
</evidence>
<sequence length="276" mass="29677">MGSVVGLTFMFGFGNILNLALRLGVPIWVAPLVAPAVDLSILGLLLGTRHLALTGASAEVLRPARRLLIFASVVTLALNVADPLVAGEYGKAAFDAVGPLLLVGWAEVGPDLLRALATTLQLSEATPDGVKRMDAWLADEPTAIGQPAPESRRENTKPRGAQVDGQRSLAASSMVDDDLLERARQADARHWDEHRRPISADTLRKKLRIGAARARLLVTIIRADSQQRSAPDEMAAHLEGVKSDDRHVDTCDTIRWQLATHQSPDVGGPMPEPPGW</sequence>
<keyword evidence="4" id="KW-1185">Reference proteome</keyword>
<dbReference type="RefSeq" id="WP_246488591.1">
    <property type="nucleotide sequence ID" value="NZ_BAAAWY010000007.1"/>
</dbReference>
<protein>
    <recommendedName>
        <fullName evidence="5">DUF2637 domain-containing protein</fullName>
    </recommendedName>
</protein>
<proteinExistence type="predicted"/>
<keyword evidence="2" id="KW-0472">Membrane</keyword>
<dbReference type="Proteomes" id="UP000585638">
    <property type="component" value="Unassembled WGS sequence"/>
</dbReference>
<keyword evidence="2" id="KW-0812">Transmembrane</keyword>
<evidence type="ECO:0000313" key="3">
    <source>
        <dbReference type="EMBL" id="MBB5891851.1"/>
    </source>
</evidence>
<evidence type="ECO:0000256" key="2">
    <source>
        <dbReference type="SAM" id="Phobius"/>
    </source>
</evidence>
<keyword evidence="2" id="KW-1133">Transmembrane helix</keyword>
<comment type="caution">
    <text evidence="3">The sequence shown here is derived from an EMBL/GenBank/DDBJ whole genome shotgun (WGS) entry which is preliminary data.</text>
</comment>
<reference evidence="3 4" key="1">
    <citation type="submission" date="2020-08" db="EMBL/GenBank/DDBJ databases">
        <title>Sequencing the genomes of 1000 actinobacteria strains.</title>
        <authorList>
            <person name="Klenk H.-P."/>
        </authorList>
    </citation>
    <scope>NUCLEOTIDE SEQUENCE [LARGE SCALE GENOMIC DNA]</scope>
    <source>
        <strain evidence="3 4">DSM 43851</strain>
    </source>
</reference>
<accession>A0A7W9KFY7</accession>
<evidence type="ECO:0008006" key="5">
    <source>
        <dbReference type="Google" id="ProtNLM"/>
    </source>
</evidence>
<feature type="transmembrane region" description="Helical" evidence="2">
    <location>
        <begin position="67"/>
        <end position="86"/>
    </location>
</feature>
<feature type="region of interest" description="Disordered" evidence="1">
    <location>
        <begin position="141"/>
        <end position="168"/>
    </location>
</feature>
<evidence type="ECO:0000256" key="1">
    <source>
        <dbReference type="SAM" id="MobiDB-lite"/>
    </source>
</evidence>
<dbReference type="EMBL" id="JACHIR010000001">
    <property type="protein sequence ID" value="MBB5891851.1"/>
    <property type="molecule type" value="Genomic_DNA"/>
</dbReference>
<feature type="transmembrane region" description="Helical" evidence="2">
    <location>
        <begin position="27"/>
        <end position="46"/>
    </location>
</feature>
<gene>
    <name evidence="3" type="ORF">BJ998_003047</name>
</gene>
<organism evidence="3 4">
    <name type="scientific">Kutzneria kofuensis</name>
    <dbReference type="NCBI Taxonomy" id="103725"/>
    <lineage>
        <taxon>Bacteria</taxon>
        <taxon>Bacillati</taxon>
        <taxon>Actinomycetota</taxon>
        <taxon>Actinomycetes</taxon>
        <taxon>Pseudonocardiales</taxon>
        <taxon>Pseudonocardiaceae</taxon>
        <taxon>Kutzneria</taxon>
    </lineage>
</organism>
<name>A0A7W9KFY7_9PSEU</name>
<dbReference type="AlphaFoldDB" id="A0A7W9KFY7"/>